<reference evidence="8" key="1">
    <citation type="journal article" date="2011" name="Genome Res.">
        <title>Phylogeny-wide analysis of social amoeba genomes highlights ancient origins for complex intercellular communication.</title>
        <authorList>
            <person name="Heidel A.J."/>
            <person name="Lawal H.M."/>
            <person name="Felder M."/>
            <person name="Schilde C."/>
            <person name="Helps N.R."/>
            <person name="Tunggal B."/>
            <person name="Rivero F."/>
            <person name="John U."/>
            <person name="Schleicher M."/>
            <person name="Eichinger L."/>
            <person name="Platzer M."/>
            <person name="Noegel A.A."/>
            <person name="Schaap P."/>
            <person name="Gloeckner G."/>
        </authorList>
    </citation>
    <scope>NUCLEOTIDE SEQUENCE [LARGE SCALE GENOMIC DNA]</scope>
    <source>
        <strain evidence="8">SH3</strain>
    </source>
</reference>
<dbReference type="GO" id="GO:0030131">
    <property type="term" value="C:clathrin adaptor complex"/>
    <property type="evidence" value="ECO:0007669"/>
    <property type="project" value="UniProtKB-UniRule"/>
</dbReference>
<evidence type="ECO:0000313" key="7">
    <source>
        <dbReference type="EMBL" id="EGG13924.1"/>
    </source>
</evidence>
<dbReference type="Pfam" id="PF00928">
    <property type="entry name" value="Adap_comp_sub"/>
    <property type="match status" value="1"/>
</dbReference>
<dbReference type="GO" id="GO:0016192">
    <property type="term" value="P:vesicle-mediated transport"/>
    <property type="evidence" value="ECO:0007669"/>
    <property type="project" value="InterPro"/>
</dbReference>
<dbReference type="GeneID" id="14865287"/>
<dbReference type="KEGG" id="dfa:DFA_11685"/>
<dbReference type="EMBL" id="GL883029">
    <property type="protein sequence ID" value="EGG13924.1"/>
    <property type="molecule type" value="Genomic_DNA"/>
</dbReference>
<feature type="domain" description="MHD" evidence="6">
    <location>
        <begin position="181"/>
        <end position="436"/>
    </location>
</feature>
<comment type="similarity">
    <text evidence="5">Belongs to the adaptor complexes medium subunit family.</text>
</comment>
<accession>F4QDX7</accession>
<evidence type="ECO:0000256" key="3">
    <source>
        <dbReference type="ARBA" id="ARBA00022927"/>
    </source>
</evidence>
<dbReference type="InterPro" id="IPR050431">
    <property type="entry name" value="Adaptor_comp_med_subunit"/>
</dbReference>
<evidence type="ECO:0000256" key="4">
    <source>
        <dbReference type="ARBA" id="ARBA00023136"/>
    </source>
</evidence>
<protein>
    <recommendedName>
        <fullName evidence="6">MHD domain-containing protein</fullName>
    </recommendedName>
</protein>
<keyword evidence="3 5" id="KW-0653">Protein transport</keyword>
<dbReference type="Gene3D" id="3.30.450.60">
    <property type="match status" value="1"/>
</dbReference>
<dbReference type="InterPro" id="IPR028565">
    <property type="entry name" value="MHD"/>
</dbReference>
<keyword evidence="8" id="KW-1185">Reference proteome</keyword>
<dbReference type="GO" id="GO:0006886">
    <property type="term" value="P:intracellular protein transport"/>
    <property type="evidence" value="ECO:0007669"/>
    <property type="project" value="UniProtKB-UniRule"/>
</dbReference>
<dbReference type="PIRSF" id="PIRSF005992">
    <property type="entry name" value="Clathrin_mu"/>
    <property type="match status" value="1"/>
</dbReference>
<dbReference type="RefSeq" id="XP_004350632.1">
    <property type="nucleotide sequence ID" value="XM_004350581.1"/>
</dbReference>
<evidence type="ECO:0000313" key="8">
    <source>
        <dbReference type="Proteomes" id="UP000007797"/>
    </source>
</evidence>
<evidence type="ECO:0000256" key="2">
    <source>
        <dbReference type="ARBA" id="ARBA00022448"/>
    </source>
</evidence>
<dbReference type="GO" id="GO:0012505">
    <property type="term" value="C:endomembrane system"/>
    <property type="evidence" value="ECO:0007669"/>
    <property type="project" value="UniProtKB-SubCell"/>
</dbReference>
<dbReference type="CDD" id="cd14838">
    <property type="entry name" value="AP4_Mu_N"/>
    <property type="match status" value="1"/>
</dbReference>
<name>F4QDX7_CACFS</name>
<gene>
    <name evidence="7" type="primary">apm4</name>
    <name evidence="7" type="ORF">DFA_11685</name>
</gene>
<dbReference type="STRING" id="1054147.F4QDX7"/>
<dbReference type="PANTHER" id="PTHR10529">
    <property type="entry name" value="AP COMPLEX SUBUNIT MU"/>
    <property type="match status" value="1"/>
</dbReference>
<comment type="subcellular location">
    <subcellularLocation>
        <location evidence="1">Endomembrane system</location>
    </subcellularLocation>
</comment>
<dbReference type="Pfam" id="PF01217">
    <property type="entry name" value="Clat_adaptor_s"/>
    <property type="match status" value="1"/>
</dbReference>
<evidence type="ECO:0000259" key="6">
    <source>
        <dbReference type="PROSITE" id="PS51072"/>
    </source>
</evidence>
<dbReference type="SUPFAM" id="SSF64356">
    <property type="entry name" value="SNARE-like"/>
    <property type="match status" value="1"/>
</dbReference>
<keyword evidence="2 5" id="KW-0813">Transport</keyword>
<dbReference type="InterPro" id="IPR011012">
    <property type="entry name" value="Longin-like_dom_sf"/>
</dbReference>
<dbReference type="InterPro" id="IPR036168">
    <property type="entry name" value="AP2_Mu_C_sf"/>
</dbReference>
<dbReference type="GO" id="GO:0031201">
    <property type="term" value="C:SNARE complex"/>
    <property type="evidence" value="ECO:0007669"/>
    <property type="project" value="UniProtKB-ARBA"/>
</dbReference>
<dbReference type="InterPro" id="IPR022775">
    <property type="entry name" value="AP_mu_sigma_su"/>
</dbReference>
<dbReference type="PROSITE" id="PS51072">
    <property type="entry name" value="MHD"/>
    <property type="match status" value="1"/>
</dbReference>
<sequence length="437" mass="49792">MFSQLFILNYKGDTIIFKEYRHDLNRNTPDLFFRHLLSLKSDVEPCFNLEGINYIYIKKREMYFVFTTMSLVSPSLAFELLNRISKIIQDYTASLTEEAIRFNFTLIYELLDEIMDFGHPQSTSTETLKAFVFTPPHTIQLNQQDSIIDNLINTATKKTVPQKTAIRPIHQPSQIETQADSNEIYVDLWEHITILLASNGNVIRNEISGSIVMKSYLKGNPVVSMGFNQVLKIGSHHRAAGHTGVIVDDCNFHECAPEGIKDETNVMTFKPPQGEFTLFKYRISQSTYLPFMVNTHIETPSKSKMDIVIRLRSNFSAHVHSNTIIITIPLPKSTLSCQSTTTSALNAEYKGNEKILQWTIKRMNGSAEHVLRASLTVDSSSSEISNRKETGPISLDFDIPNFNCSNIQIKAMTIQGRVPPIRWVRYITETKSYVCRT</sequence>
<dbReference type="Gene3D" id="2.60.40.1170">
    <property type="entry name" value="Mu homology domain, subdomain B"/>
    <property type="match status" value="2"/>
</dbReference>
<keyword evidence="4" id="KW-0472">Membrane</keyword>
<proteinExistence type="inferred from homology"/>
<evidence type="ECO:0000256" key="5">
    <source>
        <dbReference type="PIRNR" id="PIRNR005992"/>
    </source>
</evidence>
<evidence type="ECO:0000256" key="1">
    <source>
        <dbReference type="ARBA" id="ARBA00004308"/>
    </source>
</evidence>
<dbReference type="OMA" id="DYGYIQN"/>
<dbReference type="FunFam" id="3.30.450.60:FF:000002">
    <property type="entry name" value="AP-2 complex subunit mu, putative"/>
    <property type="match status" value="1"/>
</dbReference>
<dbReference type="SUPFAM" id="SSF49447">
    <property type="entry name" value="Second domain of Mu2 adaptin subunit (ap50) of ap2 adaptor"/>
    <property type="match status" value="1"/>
</dbReference>
<dbReference type="PRINTS" id="PR00314">
    <property type="entry name" value="CLATHRINADPT"/>
</dbReference>
<dbReference type="InterPro" id="IPR001392">
    <property type="entry name" value="Clathrin_mu"/>
</dbReference>
<dbReference type="Proteomes" id="UP000007797">
    <property type="component" value="Unassembled WGS sequence"/>
</dbReference>
<dbReference type="OrthoDB" id="10259133at2759"/>
<dbReference type="AlphaFoldDB" id="F4QDX7"/>
<organism evidence="7 8">
    <name type="scientific">Cavenderia fasciculata</name>
    <name type="common">Slime mold</name>
    <name type="synonym">Dictyostelium fasciculatum</name>
    <dbReference type="NCBI Taxonomy" id="261658"/>
    <lineage>
        <taxon>Eukaryota</taxon>
        <taxon>Amoebozoa</taxon>
        <taxon>Evosea</taxon>
        <taxon>Eumycetozoa</taxon>
        <taxon>Dictyostelia</taxon>
        <taxon>Acytosteliales</taxon>
        <taxon>Cavenderiaceae</taxon>
        <taxon>Cavenderia</taxon>
    </lineage>
</organism>